<evidence type="ECO:0000256" key="4">
    <source>
        <dbReference type="ARBA" id="ARBA00023186"/>
    </source>
</evidence>
<evidence type="ECO:0008006" key="6">
    <source>
        <dbReference type="Google" id="ProtNLM"/>
    </source>
</evidence>
<dbReference type="InterPro" id="IPR001844">
    <property type="entry name" value="Cpn60/GroEL"/>
</dbReference>
<dbReference type="NCBIfam" id="NF000592">
    <property type="entry name" value="PRK00013.1"/>
    <property type="match status" value="1"/>
</dbReference>
<dbReference type="InterPro" id="IPR018370">
    <property type="entry name" value="Chaperonin_Cpn60_CS"/>
</dbReference>
<feature type="non-terminal residue" evidence="5">
    <location>
        <position position="1"/>
    </location>
</feature>
<keyword evidence="2" id="KW-0547">Nucleotide-binding</keyword>
<dbReference type="GO" id="GO:0005524">
    <property type="term" value="F:ATP binding"/>
    <property type="evidence" value="ECO:0007669"/>
    <property type="project" value="UniProtKB-KW"/>
</dbReference>
<dbReference type="InterPro" id="IPR027413">
    <property type="entry name" value="GROEL-like_equatorial_sf"/>
</dbReference>
<organism evidence="5">
    <name type="scientific">marine metagenome</name>
    <dbReference type="NCBI Taxonomy" id="408172"/>
    <lineage>
        <taxon>unclassified sequences</taxon>
        <taxon>metagenomes</taxon>
        <taxon>ecological metagenomes</taxon>
    </lineage>
</organism>
<name>A0A382X0A6_9ZZZZ</name>
<evidence type="ECO:0000256" key="3">
    <source>
        <dbReference type="ARBA" id="ARBA00022840"/>
    </source>
</evidence>
<accession>A0A382X0A6</accession>
<dbReference type="InterPro" id="IPR002423">
    <property type="entry name" value="Cpn60/GroEL/TCP-1"/>
</dbReference>
<evidence type="ECO:0000256" key="1">
    <source>
        <dbReference type="ARBA" id="ARBA00006607"/>
    </source>
</evidence>
<dbReference type="NCBIfam" id="NF009487">
    <property type="entry name" value="PRK12849.1"/>
    <property type="match status" value="1"/>
</dbReference>
<dbReference type="EMBL" id="UINC01163771">
    <property type="protein sequence ID" value="SVD64260.1"/>
    <property type="molecule type" value="Genomic_DNA"/>
</dbReference>
<dbReference type="GO" id="GO:0140662">
    <property type="term" value="F:ATP-dependent protein folding chaperone"/>
    <property type="evidence" value="ECO:0007669"/>
    <property type="project" value="InterPro"/>
</dbReference>
<keyword evidence="4" id="KW-0143">Chaperone</keyword>
<reference evidence="5" key="1">
    <citation type="submission" date="2018-05" db="EMBL/GenBank/DDBJ databases">
        <authorList>
            <person name="Lanie J.A."/>
            <person name="Ng W.-L."/>
            <person name="Kazmierczak K.M."/>
            <person name="Andrzejewski T.M."/>
            <person name="Davidsen T.M."/>
            <person name="Wayne K.J."/>
            <person name="Tettelin H."/>
            <person name="Glass J.I."/>
            <person name="Rusch D."/>
            <person name="Podicherti R."/>
            <person name="Tsui H.-C.T."/>
            <person name="Winkler M.E."/>
        </authorList>
    </citation>
    <scope>NUCLEOTIDE SEQUENCE</scope>
</reference>
<sequence length="273" mass="29564">VITVEEAKSIETELDVVEGMQFDRGYLSPYFITDGNKMITDLENPYILLHEKKLTNLQPMVPLLEAVVQAGRPLMIISEDVEGEALATLVVNKLRGGLKIVAVKAPGFGDRRKDMLEDIAILTGGSVISEDLGVKLENIKLTDLGSCKRVKVDKENSTIISGAGKKSDIEARCTQIRQQADETTSDYDKEKLQERLAKLAGGVAVIKVGGATEVEVKERKDRVEDALNSTRAAVEEGIVVGGGCALLYAAQDLDKVKVKGDEQKAGVDLVRKA</sequence>
<dbReference type="InterPro" id="IPR027409">
    <property type="entry name" value="GroEL-like_apical_dom_sf"/>
</dbReference>
<dbReference type="SUPFAM" id="SSF48592">
    <property type="entry name" value="GroEL equatorial domain-like"/>
    <property type="match status" value="1"/>
</dbReference>
<keyword evidence="3" id="KW-0067">ATP-binding</keyword>
<feature type="non-terminal residue" evidence="5">
    <location>
        <position position="273"/>
    </location>
</feature>
<dbReference type="SUPFAM" id="SSF52029">
    <property type="entry name" value="GroEL apical domain-like"/>
    <property type="match status" value="1"/>
</dbReference>
<dbReference type="PROSITE" id="PS00296">
    <property type="entry name" value="CHAPERONINS_CPN60"/>
    <property type="match status" value="1"/>
</dbReference>
<dbReference type="Gene3D" id="3.50.7.10">
    <property type="entry name" value="GroEL"/>
    <property type="match status" value="1"/>
</dbReference>
<proteinExistence type="inferred from homology"/>
<dbReference type="FunFam" id="3.50.7.10:FF:000001">
    <property type="entry name" value="60 kDa chaperonin"/>
    <property type="match status" value="1"/>
</dbReference>
<evidence type="ECO:0000313" key="5">
    <source>
        <dbReference type="EMBL" id="SVD64260.1"/>
    </source>
</evidence>
<evidence type="ECO:0000256" key="2">
    <source>
        <dbReference type="ARBA" id="ARBA00022741"/>
    </source>
</evidence>
<dbReference type="GO" id="GO:0042026">
    <property type="term" value="P:protein refolding"/>
    <property type="evidence" value="ECO:0007669"/>
    <property type="project" value="InterPro"/>
</dbReference>
<dbReference type="PRINTS" id="PR00298">
    <property type="entry name" value="CHAPERONIN60"/>
</dbReference>
<gene>
    <name evidence="5" type="ORF">METZ01_LOCUS417114</name>
</gene>
<dbReference type="Pfam" id="PF00118">
    <property type="entry name" value="Cpn60_TCP1"/>
    <property type="match status" value="1"/>
</dbReference>
<dbReference type="AlphaFoldDB" id="A0A382X0A6"/>
<dbReference type="PANTHER" id="PTHR45633">
    <property type="entry name" value="60 KDA HEAT SHOCK PROTEIN, MITOCHONDRIAL"/>
    <property type="match status" value="1"/>
</dbReference>
<protein>
    <recommendedName>
        <fullName evidence="6">60 kDa chaperonin</fullName>
    </recommendedName>
</protein>
<comment type="similarity">
    <text evidence="1">Belongs to the chaperonin (HSP60) family.</text>
</comment>